<feature type="domain" description="N-acetyltransferase" evidence="2">
    <location>
        <begin position="23"/>
        <end position="166"/>
    </location>
</feature>
<dbReference type="GO" id="GO:1990189">
    <property type="term" value="F:protein N-terminal-serine acetyltransferase activity"/>
    <property type="evidence" value="ECO:0007669"/>
    <property type="project" value="TreeGrafter"/>
</dbReference>
<evidence type="ECO:0000313" key="4">
    <source>
        <dbReference type="Proteomes" id="UP000540698"/>
    </source>
</evidence>
<proteinExistence type="predicted"/>
<dbReference type="Pfam" id="PF13302">
    <property type="entry name" value="Acetyltransf_3"/>
    <property type="match status" value="1"/>
</dbReference>
<dbReference type="InterPro" id="IPR000182">
    <property type="entry name" value="GNAT_dom"/>
</dbReference>
<dbReference type="Proteomes" id="UP000540698">
    <property type="component" value="Unassembled WGS sequence"/>
</dbReference>
<dbReference type="AlphaFoldDB" id="A0A7X6L699"/>
<feature type="region of interest" description="Disordered" evidence="1">
    <location>
        <begin position="1"/>
        <end position="21"/>
    </location>
</feature>
<dbReference type="RefSeq" id="WP_062974202.1">
    <property type="nucleotide sequence ID" value="NZ_JAAXOS010000009.1"/>
</dbReference>
<dbReference type="EMBL" id="JAAXOS010000009">
    <property type="protein sequence ID" value="NKY28591.1"/>
    <property type="molecule type" value="Genomic_DNA"/>
</dbReference>
<gene>
    <name evidence="3" type="ORF">HGB38_20555</name>
</gene>
<dbReference type="PANTHER" id="PTHR43441">
    <property type="entry name" value="RIBOSOMAL-PROTEIN-SERINE ACETYLTRANSFERASE"/>
    <property type="match status" value="1"/>
</dbReference>
<reference evidence="3 4" key="1">
    <citation type="submission" date="2020-04" db="EMBL/GenBank/DDBJ databases">
        <title>MicrobeNet Type strains.</title>
        <authorList>
            <person name="Nicholson A.C."/>
        </authorList>
    </citation>
    <scope>NUCLEOTIDE SEQUENCE [LARGE SCALE GENOMIC DNA]</scope>
    <source>
        <strain evidence="3 4">DSM 44956</strain>
    </source>
</reference>
<dbReference type="PANTHER" id="PTHR43441:SF10">
    <property type="entry name" value="ACETYLTRANSFERASE"/>
    <property type="match status" value="1"/>
</dbReference>
<organism evidence="3 4">
    <name type="scientific">Nocardia gamkensis</name>
    <dbReference type="NCBI Taxonomy" id="352869"/>
    <lineage>
        <taxon>Bacteria</taxon>
        <taxon>Bacillati</taxon>
        <taxon>Actinomycetota</taxon>
        <taxon>Actinomycetes</taxon>
        <taxon>Mycobacteriales</taxon>
        <taxon>Nocardiaceae</taxon>
        <taxon>Nocardia</taxon>
    </lineage>
</organism>
<dbReference type="InterPro" id="IPR016181">
    <property type="entry name" value="Acyl_CoA_acyltransferase"/>
</dbReference>
<evidence type="ECO:0000256" key="1">
    <source>
        <dbReference type="SAM" id="MobiDB-lite"/>
    </source>
</evidence>
<keyword evidence="4" id="KW-1185">Reference proteome</keyword>
<name>A0A7X6L699_9NOCA</name>
<dbReference type="Gene3D" id="3.40.630.30">
    <property type="match status" value="2"/>
</dbReference>
<sequence>MTRTRHRRIEAPPTVTGPLGTAVRLRPPRFDDFTEWRRIRLRDRAIIEPYWVSSEQEWPARHTARHWVRECLDNRADARAGRRMSMVIEVAGRFAGQVELASIEVAAGSAELGIWTGSAVAGGGIGALALTMMTDFGFDSLGLMRISAPIAPGNIAAAKIAAAAGLRYEARMRTYFDSGGARRDHELWAVTRADRPDRGFTAVHLDRQRRHPTTTRLPAASAVPHGPPPMSIAAARLRYELSRLRRVFRWVRGSAAIAITDSDDRGGVLVRSRRVSDFRQRRAARIRNRVTLARDPHMSPAAWLRRHSLRHWLAELAEARPGLRSRPGLTLTILDDGRFAGEARLHGLDMFDRNVRLSVWTDASARPELRARVLRLLVHHATERLGILRIATAIPVSDPAAAAAVAAAGFAEEGRMRGHLDVFGPRGDHDLWAYSHPAGTAAPDDEPTRGGPSP</sequence>
<evidence type="ECO:0000259" key="2">
    <source>
        <dbReference type="Pfam" id="PF13302"/>
    </source>
</evidence>
<keyword evidence="3" id="KW-0808">Transferase</keyword>
<feature type="region of interest" description="Disordered" evidence="1">
    <location>
        <begin position="433"/>
        <end position="454"/>
    </location>
</feature>
<dbReference type="SUPFAM" id="SSF55729">
    <property type="entry name" value="Acyl-CoA N-acyltransferases (Nat)"/>
    <property type="match status" value="2"/>
</dbReference>
<dbReference type="GO" id="GO:0008999">
    <property type="term" value="F:protein-N-terminal-alanine acetyltransferase activity"/>
    <property type="evidence" value="ECO:0007669"/>
    <property type="project" value="TreeGrafter"/>
</dbReference>
<protein>
    <submittedName>
        <fullName evidence="3">GNAT family N-acetyltransferase</fullName>
    </submittedName>
</protein>
<comment type="caution">
    <text evidence="3">The sequence shown here is derived from an EMBL/GenBank/DDBJ whole genome shotgun (WGS) entry which is preliminary data.</text>
</comment>
<accession>A0A7X6L699</accession>
<dbReference type="GO" id="GO:0005737">
    <property type="term" value="C:cytoplasm"/>
    <property type="evidence" value="ECO:0007669"/>
    <property type="project" value="TreeGrafter"/>
</dbReference>
<evidence type="ECO:0000313" key="3">
    <source>
        <dbReference type="EMBL" id="NKY28591.1"/>
    </source>
</evidence>
<dbReference type="InterPro" id="IPR051908">
    <property type="entry name" value="Ribosomal_N-acetyltransferase"/>
</dbReference>